<reference evidence="4" key="1">
    <citation type="submission" date="2016-03" db="EMBL/GenBank/DDBJ databases">
        <title>Draft genome sequence of Rosellinia necatrix.</title>
        <authorList>
            <person name="Kanematsu S."/>
        </authorList>
    </citation>
    <scope>NUCLEOTIDE SEQUENCE [LARGE SCALE GENOMIC DNA]</scope>
    <source>
        <strain evidence="4">W97</strain>
    </source>
</reference>
<sequence length="343" mass="37799">MENSSGRPGQRVLLTGGSGFIASHILDTLLDAGFEVVVTTRSDEKGKTIAESVKPHQLSHVVVGDIAAAGAFDHVFQSEAPFDYVVHTASPYHLDVQDPVKDFLDPAIKGTTGLLTSIKAYGPAVKRLVITSSSAAILNPDNHAKVYDETCWAPTTLEDAIQYPAKHAYRASKVLAEKTAWAFVENEKPNFDLAVINCTFVFGPIQRKLQSLDAMNTSNHRIRDMVQGKWKDGLQPTAPVFTWVDVRDVARAHLRAMTVPKAGGHRFYVVGGHFSNKQIADIIRDRFPPLAHRLPVDSADDLPGDVYHFNNTKSREILGVEYTTLEKSVVETVESILERFPDI</sequence>
<name>A0A1W2TF29_ROSNE</name>
<dbReference type="Proteomes" id="UP000054516">
    <property type="component" value="Unassembled WGS sequence"/>
</dbReference>
<evidence type="ECO:0000256" key="1">
    <source>
        <dbReference type="ARBA" id="ARBA00023002"/>
    </source>
</evidence>
<dbReference type="FunFam" id="3.40.50.720:FF:000191">
    <property type="entry name" value="Methylglyoxal reductase (NADPH-dependent)"/>
    <property type="match status" value="1"/>
</dbReference>
<protein>
    <submittedName>
        <fullName evidence="4">Putative ketoreductase</fullName>
    </submittedName>
</protein>
<organism evidence="4">
    <name type="scientific">Rosellinia necatrix</name>
    <name type="common">White root-rot fungus</name>
    <dbReference type="NCBI Taxonomy" id="77044"/>
    <lineage>
        <taxon>Eukaryota</taxon>
        <taxon>Fungi</taxon>
        <taxon>Dikarya</taxon>
        <taxon>Ascomycota</taxon>
        <taxon>Pezizomycotina</taxon>
        <taxon>Sordariomycetes</taxon>
        <taxon>Xylariomycetidae</taxon>
        <taxon>Xylariales</taxon>
        <taxon>Xylariaceae</taxon>
        <taxon>Rosellinia</taxon>
    </lineage>
</organism>
<dbReference type="EMBL" id="DF977465">
    <property type="protein sequence ID" value="GAP86643.1"/>
    <property type="molecule type" value="Genomic_DNA"/>
</dbReference>
<proteinExistence type="inferred from homology"/>
<evidence type="ECO:0000256" key="2">
    <source>
        <dbReference type="ARBA" id="ARBA00023445"/>
    </source>
</evidence>
<keyword evidence="1" id="KW-0560">Oxidoreductase</keyword>
<gene>
    <name evidence="4" type="ORF">SAMD00023353_2000920</name>
</gene>
<dbReference type="PANTHER" id="PTHR10366:SF564">
    <property type="entry name" value="STEROL-4-ALPHA-CARBOXYLATE 3-DEHYDROGENASE, DECARBOXYLATING"/>
    <property type="match status" value="1"/>
</dbReference>
<dbReference type="OMA" id="RTHDKGR"/>
<comment type="similarity">
    <text evidence="2">Belongs to the NAD(P)-dependent epimerase/dehydratase family. Dihydroflavonol-4-reductase subfamily.</text>
</comment>
<evidence type="ECO:0000313" key="4">
    <source>
        <dbReference type="EMBL" id="GAP86643.1"/>
    </source>
</evidence>
<dbReference type="Pfam" id="PF01370">
    <property type="entry name" value="Epimerase"/>
    <property type="match status" value="1"/>
</dbReference>
<keyword evidence="5" id="KW-1185">Reference proteome</keyword>
<dbReference type="InterPro" id="IPR001509">
    <property type="entry name" value="Epimerase_deHydtase"/>
</dbReference>
<dbReference type="PANTHER" id="PTHR10366">
    <property type="entry name" value="NAD DEPENDENT EPIMERASE/DEHYDRATASE"/>
    <property type="match status" value="1"/>
</dbReference>
<evidence type="ECO:0000313" key="5">
    <source>
        <dbReference type="Proteomes" id="UP000054516"/>
    </source>
</evidence>
<accession>A0A1W2TF29</accession>
<dbReference type="OrthoDB" id="2735536at2759"/>
<dbReference type="Gene3D" id="3.40.50.720">
    <property type="entry name" value="NAD(P)-binding Rossmann-like Domain"/>
    <property type="match status" value="1"/>
</dbReference>
<dbReference type="InterPro" id="IPR036291">
    <property type="entry name" value="NAD(P)-bd_dom_sf"/>
</dbReference>
<dbReference type="GO" id="GO:0016616">
    <property type="term" value="F:oxidoreductase activity, acting on the CH-OH group of donors, NAD or NADP as acceptor"/>
    <property type="evidence" value="ECO:0007669"/>
    <property type="project" value="TreeGrafter"/>
</dbReference>
<dbReference type="STRING" id="77044.A0A1W2TF29"/>
<dbReference type="InterPro" id="IPR050425">
    <property type="entry name" value="NAD(P)_dehydrat-like"/>
</dbReference>
<dbReference type="CDD" id="cd05227">
    <property type="entry name" value="AR_SDR_e"/>
    <property type="match status" value="1"/>
</dbReference>
<feature type="domain" description="NAD-dependent epimerase/dehydratase" evidence="3">
    <location>
        <begin position="12"/>
        <end position="271"/>
    </location>
</feature>
<evidence type="ECO:0000259" key="3">
    <source>
        <dbReference type="Pfam" id="PF01370"/>
    </source>
</evidence>
<dbReference type="AlphaFoldDB" id="A0A1W2TF29"/>
<dbReference type="SUPFAM" id="SSF51735">
    <property type="entry name" value="NAD(P)-binding Rossmann-fold domains"/>
    <property type="match status" value="1"/>
</dbReference>